<reference evidence="3 4" key="1">
    <citation type="journal article" date="2018" name="New Phytol.">
        <title>Phylogenomics of Endogonaceae and evolution of mycorrhizas within Mucoromycota.</title>
        <authorList>
            <person name="Chang Y."/>
            <person name="Desiro A."/>
            <person name="Na H."/>
            <person name="Sandor L."/>
            <person name="Lipzen A."/>
            <person name="Clum A."/>
            <person name="Barry K."/>
            <person name="Grigoriev I.V."/>
            <person name="Martin F.M."/>
            <person name="Stajich J.E."/>
            <person name="Smith M.E."/>
            <person name="Bonito G."/>
            <person name="Spatafora J.W."/>
        </authorList>
    </citation>
    <scope>NUCLEOTIDE SEQUENCE [LARGE SCALE GENOMIC DNA]</scope>
    <source>
        <strain evidence="3 4">GMNB39</strain>
    </source>
</reference>
<dbReference type="AlphaFoldDB" id="A0A433DKN0"/>
<dbReference type="PANTHER" id="PTHR12959:SF11">
    <property type="entry name" value="GPI TRANSAMIDASE COMPONENT PIG-T"/>
    <property type="match status" value="1"/>
</dbReference>
<dbReference type="EMBL" id="RBNI01000726">
    <property type="protein sequence ID" value="RUP51428.1"/>
    <property type="molecule type" value="Genomic_DNA"/>
</dbReference>
<gene>
    <name evidence="3" type="ORF">BC936DRAFT_148148</name>
</gene>
<dbReference type="GO" id="GO:0016255">
    <property type="term" value="P:attachment of GPI anchor to protein"/>
    <property type="evidence" value="ECO:0007669"/>
    <property type="project" value="InterPro"/>
</dbReference>
<dbReference type="Proteomes" id="UP000268093">
    <property type="component" value="Unassembled WGS sequence"/>
</dbReference>
<evidence type="ECO:0000313" key="3">
    <source>
        <dbReference type="EMBL" id="RUP51428.1"/>
    </source>
</evidence>
<evidence type="ECO:0000256" key="1">
    <source>
        <dbReference type="SAM" id="MobiDB-lite"/>
    </source>
</evidence>
<feature type="signal peptide" evidence="2">
    <location>
        <begin position="1"/>
        <end position="22"/>
    </location>
</feature>
<dbReference type="Pfam" id="PF04113">
    <property type="entry name" value="Gpi16"/>
    <property type="match status" value="1"/>
</dbReference>
<feature type="region of interest" description="Disordered" evidence="1">
    <location>
        <begin position="158"/>
        <end position="180"/>
    </location>
</feature>
<evidence type="ECO:0008006" key="5">
    <source>
        <dbReference type="Google" id="ProtNLM"/>
    </source>
</evidence>
<name>A0A433DKN0_9FUNG</name>
<evidence type="ECO:0000256" key="2">
    <source>
        <dbReference type="SAM" id="SignalP"/>
    </source>
</evidence>
<proteinExistence type="predicted"/>
<evidence type="ECO:0000313" key="4">
    <source>
        <dbReference type="Proteomes" id="UP000268093"/>
    </source>
</evidence>
<sequence>MQLTHLITQSIVACTVATLAVAKESFDEELVLKSLADGKLFTHFQFTTRLDYEPSGDALFSHYGLFPKAIGQIIQRYGARELHLTFTQGRWNYEDWGYPIAQSAGTGVELWAWMYRTESIEPNWKALTNALSGLFCASLNFIDETITSRPRMSFRPEGFYNEQADPMHERQDDPSDDSELRYGSLPHESVCTENLTPWIKLLPCKAKAGVSTLLNAHKLYDTNFHSMAIHVRPVCKDVDCNQKQLELVQTVTSVFDPVRVTARREWSFQSLFDRKIERSCAVASLSRVLVLLPTITEDNAWQIFPSADDSMMYKVGEETRQVAVYDLAKVHVPFDLQMIWQEHIFLFPLQPSFPPFFAHRYFTGYGQERGGLTVNIVNQNPNETVPVIYFDSIPWYLKLYLHTLKVSVTWGQDVRQDDLIKQTYYQPAVDRSRPSVLEMWLTLPPNSVTTVSIEFDKVFLKYTEHRPDANRGFDVG</sequence>
<dbReference type="PANTHER" id="PTHR12959">
    <property type="entry name" value="GPI TRANSAMIDASE COMPONENT PIG-T-RELATED"/>
    <property type="match status" value="1"/>
</dbReference>
<dbReference type="GO" id="GO:0042765">
    <property type="term" value="C:GPI-anchor transamidase complex"/>
    <property type="evidence" value="ECO:0007669"/>
    <property type="project" value="InterPro"/>
</dbReference>
<keyword evidence="4" id="KW-1185">Reference proteome</keyword>
<feature type="chain" id="PRO_5019164458" description="GPI transamidase component PIG-T" evidence="2">
    <location>
        <begin position="23"/>
        <end position="476"/>
    </location>
</feature>
<accession>A0A433DKN0</accession>
<comment type="caution">
    <text evidence="3">The sequence shown here is derived from an EMBL/GenBank/DDBJ whole genome shotgun (WGS) entry which is preliminary data.</text>
</comment>
<keyword evidence="2" id="KW-0732">Signal</keyword>
<dbReference type="InterPro" id="IPR007245">
    <property type="entry name" value="PIG-T"/>
</dbReference>
<protein>
    <recommendedName>
        <fullName evidence="5">GPI transamidase component PIG-T</fullName>
    </recommendedName>
</protein>
<organism evidence="3 4">
    <name type="scientific">Jimgerdemannia flammicorona</name>
    <dbReference type="NCBI Taxonomy" id="994334"/>
    <lineage>
        <taxon>Eukaryota</taxon>
        <taxon>Fungi</taxon>
        <taxon>Fungi incertae sedis</taxon>
        <taxon>Mucoromycota</taxon>
        <taxon>Mucoromycotina</taxon>
        <taxon>Endogonomycetes</taxon>
        <taxon>Endogonales</taxon>
        <taxon>Endogonaceae</taxon>
        <taxon>Jimgerdemannia</taxon>
    </lineage>
</organism>
<dbReference type="OrthoDB" id="331263at2759"/>